<sequence length="194" mass="19438">MSFIAYDPILGVVKLTDIDLVGPGPLNLVNGTGAGRQSFSFEIIRGYDANGLGGGEFVFAQFSGTIAAGTVCQFNQSLTSGQIINAAAAWAGTANSGDVIGVALSAGTIGQWGWFQVSGNAIATCQGAPVAGNPVYWQAAGVVSPTLVAGKQLLGAKFATAPAVTLGTGSNAVVLSATQAVLLLDRCTAQSNIT</sequence>
<dbReference type="RefSeq" id="WP_154563182.1">
    <property type="nucleotide sequence ID" value="NZ_VOSW01000048.1"/>
</dbReference>
<name>A0A6N6WA30_9BURK</name>
<dbReference type="EMBL" id="VOSW01000048">
    <property type="protein sequence ID" value="KAE8757316.1"/>
    <property type="molecule type" value="Genomic_DNA"/>
</dbReference>
<evidence type="ECO:0000313" key="1">
    <source>
        <dbReference type="EMBL" id="KAE8757316.1"/>
    </source>
</evidence>
<proteinExistence type="predicted"/>
<dbReference type="OrthoDB" id="9135298at2"/>
<dbReference type="Proteomes" id="UP000463700">
    <property type="component" value="Unassembled WGS sequence"/>
</dbReference>
<reference evidence="1 2" key="1">
    <citation type="journal article" date="2020" name="Int. J. Syst. Evol. Microbiol.">
        <title>Paraburkholderia madseniana sp. nov., a phenolic acid-degrading bacterium isolated from acidic forest soil.</title>
        <authorList>
            <person name="Wilhelm R.C."/>
            <person name="Murphy S.J.L."/>
            <person name="Feriancek N.M."/>
            <person name="Karasz D.C."/>
            <person name="DeRito C.M."/>
            <person name="Newman J.D."/>
            <person name="Buckley D.H."/>
        </authorList>
    </citation>
    <scope>NUCLEOTIDE SEQUENCE [LARGE SCALE GENOMIC DNA]</scope>
    <source>
        <strain evidence="1 2">RP11</strain>
    </source>
</reference>
<organism evidence="1 2">
    <name type="scientific">Paraburkholderia madseniana</name>
    <dbReference type="NCBI Taxonomy" id="2599607"/>
    <lineage>
        <taxon>Bacteria</taxon>
        <taxon>Pseudomonadati</taxon>
        <taxon>Pseudomonadota</taxon>
        <taxon>Betaproteobacteria</taxon>
        <taxon>Burkholderiales</taxon>
        <taxon>Burkholderiaceae</taxon>
        <taxon>Paraburkholderia</taxon>
    </lineage>
</organism>
<gene>
    <name evidence="1" type="ORF">FSO04_24145</name>
</gene>
<dbReference type="AlphaFoldDB" id="A0A6N6WA30"/>
<comment type="caution">
    <text evidence="1">The sequence shown here is derived from an EMBL/GenBank/DDBJ whole genome shotgun (WGS) entry which is preliminary data.</text>
</comment>
<evidence type="ECO:0000313" key="2">
    <source>
        <dbReference type="Proteomes" id="UP000463700"/>
    </source>
</evidence>
<protein>
    <submittedName>
        <fullName evidence="1">Uncharacterized protein</fullName>
    </submittedName>
</protein>
<accession>A0A6N6WA30</accession>